<dbReference type="KEGG" id="aup:AsAng_0029540"/>
<gene>
    <name evidence="1" type="ORF">AsAng_0029540</name>
</gene>
<dbReference type="InterPro" id="IPR001646">
    <property type="entry name" value="5peptide_repeat"/>
</dbReference>
<protein>
    <submittedName>
        <fullName evidence="1">Pentapeptide repeat-containing protein</fullName>
    </submittedName>
</protein>
<dbReference type="Pfam" id="PF00805">
    <property type="entry name" value="Pentapeptide"/>
    <property type="match status" value="1"/>
</dbReference>
<dbReference type="AlphaFoldDB" id="A0A916DU36"/>
<accession>A0A916DU36</accession>
<evidence type="ECO:0000313" key="1">
    <source>
        <dbReference type="EMBL" id="BDS12235.1"/>
    </source>
</evidence>
<sequence>MKRKYIEGFDQSDIPPRDSEMNSPLIRNMAMAAPAFTNTQIQEMLAAHAEFINDGGSAGRFERLQVAGLPMNIYIGGAQSGKQFEVRMKNFAPDTNLEQAQLTHSDFAGALAEEVNFQGAKLDHSLMTDSFLAGANFDEASAIGVDFTGADLTGASFVNTDLRNADFEICNCTGVDFSGANIEGASFKGCNLDGIRR</sequence>
<dbReference type="PANTHER" id="PTHR14136">
    <property type="entry name" value="BTB_POZ DOMAIN-CONTAINING PROTEIN KCTD9"/>
    <property type="match status" value="1"/>
</dbReference>
<dbReference type="RefSeq" id="WP_264793334.1">
    <property type="nucleotide sequence ID" value="NZ_AP026867.1"/>
</dbReference>
<dbReference type="Pfam" id="PF13599">
    <property type="entry name" value="Pentapeptide_4"/>
    <property type="match status" value="1"/>
</dbReference>
<name>A0A916DU36_9BACT</name>
<keyword evidence="2" id="KW-1185">Reference proteome</keyword>
<dbReference type="PANTHER" id="PTHR14136:SF17">
    <property type="entry name" value="BTB_POZ DOMAIN-CONTAINING PROTEIN KCTD9"/>
    <property type="match status" value="1"/>
</dbReference>
<evidence type="ECO:0000313" key="2">
    <source>
        <dbReference type="Proteomes" id="UP001060919"/>
    </source>
</evidence>
<dbReference type="Proteomes" id="UP001060919">
    <property type="component" value="Chromosome"/>
</dbReference>
<reference evidence="1" key="1">
    <citation type="submission" date="2022-09" db="EMBL/GenBank/DDBJ databases">
        <title>Aureispira anguillicida sp. nov., isolated from Leptocephalus of Japanese eel Anguilla japonica.</title>
        <authorList>
            <person name="Yuasa K."/>
            <person name="Mekata T."/>
            <person name="Ikunari K."/>
        </authorList>
    </citation>
    <scope>NUCLEOTIDE SEQUENCE</scope>
    <source>
        <strain evidence="1">EL160426</strain>
    </source>
</reference>
<dbReference type="Gene3D" id="2.160.20.80">
    <property type="entry name" value="E3 ubiquitin-protein ligase SopA"/>
    <property type="match status" value="1"/>
</dbReference>
<proteinExistence type="predicted"/>
<dbReference type="InterPro" id="IPR051082">
    <property type="entry name" value="Pentapeptide-BTB/POZ_domain"/>
</dbReference>
<dbReference type="SUPFAM" id="SSF141571">
    <property type="entry name" value="Pentapeptide repeat-like"/>
    <property type="match status" value="1"/>
</dbReference>
<dbReference type="EMBL" id="AP026867">
    <property type="protein sequence ID" value="BDS12235.1"/>
    <property type="molecule type" value="Genomic_DNA"/>
</dbReference>
<organism evidence="1 2">
    <name type="scientific">Aureispira anguillae</name>
    <dbReference type="NCBI Taxonomy" id="2864201"/>
    <lineage>
        <taxon>Bacteria</taxon>
        <taxon>Pseudomonadati</taxon>
        <taxon>Bacteroidota</taxon>
        <taxon>Saprospiria</taxon>
        <taxon>Saprospirales</taxon>
        <taxon>Saprospiraceae</taxon>
        <taxon>Aureispira</taxon>
    </lineage>
</organism>